<keyword evidence="4" id="KW-1185">Reference proteome</keyword>
<dbReference type="KEGG" id="aamy:GFC30_2028"/>
<dbReference type="InterPro" id="IPR029063">
    <property type="entry name" value="SAM-dependent_MTases_sf"/>
</dbReference>
<gene>
    <name evidence="3" type="ORF">GFC30_2028</name>
</gene>
<dbReference type="PRINTS" id="PR00507">
    <property type="entry name" value="N12N6MTFRASE"/>
</dbReference>
<organism evidence="3 4">
    <name type="scientific">Anoxybacteroides amylolyticum</name>
    <dbReference type="NCBI Taxonomy" id="294699"/>
    <lineage>
        <taxon>Bacteria</taxon>
        <taxon>Bacillati</taxon>
        <taxon>Bacillota</taxon>
        <taxon>Bacilli</taxon>
        <taxon>Bacillales</taxon>
        <taxon>Anoxybacillaceae</taxon>
        <taxon>Anoxybacteroides</taxon>
    </lineage>
</organism>
<dbReference type="Proteomes" id="UP000076865">
    <property type="component" value="Chromosome"/>
</dbReference>
<dbReference type="InterPro" id="IPR003356">
    <property type="entry name" value="DNA_methylase_A-5"/>
</dbReference>
<reference evidence="3 4" key="1">
    <citation type="journal article" date="2006" name="Syst. Appl. Microbiol.">
        <title>Anoxybacillus amylolyticus sp. nov., a thermophilic amylase producing bacterium isolated from Mount Rittmann (Antarctica).</title>
        <authorList>
            <person name="Poli A."/>
            <person name="Esposito E."/>
            <person name="Lama L."/>
            <person name="Orlando P."/>
            <person name="Nicolaus G."/>
            <person name="de Appolonia F."/>
            <person name="Gambacorta A."/>
            <person name="Nicolaus B."/>
        </authorList>
    </citation>
    <scope>NUCLEOTIDE SEQUENCE [LARGE SCALE GENOMIC DNA]</scope>
    <source>
        <strain evidence="3 4">DSM 15939</strain>
    </source>
</reference>
<evidence type="ECO:0000259" key="2">
    <source>
        <dbReference type="Pfam" id="PF02384"/>
    </source>
</evidence>
<dbReference type="SUPFAM" id="SSF53335">
    <property type="entry name" value="S-adenosyl-L-methionine-dependent methyltransferases"/>
    <property type="match status" value="1"/>
</dbReference>
<dbReference type="EMBL" id="CP015438">
    <property type="protein sequence ID" value="ANB60394.1"/>
    <property type="molecule type" value="Genomic_DNA"/>
</dbReference>
<dbReference type="PANTHER" id="PTHR42998:SF1">
    <property type="entry name" value="TYPE I RESTRICTION ENZYME HINDI METHYLASE SUBUNIT"/>
    <property type="match status" value="1"/>
</dbReference>
<dbReference type="PROSITE" id="PS00092">
    <property type="entry name" value="N6_MTASE"/>
    <property type="match status" value="1"/>
</dbReference>
<keyword evidence="3" id="KW-0489">Methyltransferase</keyword>
<name>A0A167TEL7_9BACL</name>
<dbReference type="REBASE" id="145245">
    <property type="entry name" value="M.Aam15939ORF2028P"/>
</dbReference>
<dbReference type="RefSeq" id="WP_202967977.1">
    <property type="nucleotide sequence ID" value="NZ_CP015438.1"/>
</dbReference>
<evidence type="ECO:0000256" key="1">
    <source>
        <dbReference type="ARBA" id="ARBA00022747"/>
    </source>
</evidence>
<proteinExistence type="predicted"/>
<dbReference type="InterPro" id="IPR052916">
    <property type="entry name" value="Type-I_RE_MTase_Subunit"/>
</dbReference>
<dbReference type="GO" id="GO:0008170">
    <property type="term" value="F:N-methyltransferase activity"/>
    <property type="evidence" value="ECO:0007669"/>
    <property type="project" value="InterPro"/>
</dbReference>
<keyword evidence="3" id="KW-0808">Transferase</keyword>
<dbReference type="CDD" id="cd02440">
    <property type="entry name" value="AdoMet_MTases"/>
    <property type="match status" value="1"/>
</dbReference>
<dbReference type="PATRIC" id="fig|294699.3.peg.2086"/>
<feature type="domain" description="DNA methylase adenine-specific" evidence="2">
    <location>
        <begin position="488"/>
        <end position="622"/>
    </location>
</feature>
<dbReference type="PANTHER" id="PTHR42998">
    <property type="entry name" value="TYPE I RESTRICTION ENZYME HINDVIIP M PROTEIN-RELATED"/>
    <property type="match status" value="1"/>
</dbReference>
<dbReference type="AlphaFoldDB" id="A0A167TEL7"/>
<evidence type="ECO:0000313" key="4">
    <source>
        <dbReference type="Proteomes" id="UP000076865"/>
    </source>
</evidence>
<dbReference type="Pfam" id="PF02384">
    <property type="entry name" value="N6_Mtase"/>
    <property type="match status" value="2"/>
</dbReference>
<dbReference type="GO" id="GO:0009307">
    <property type="term" value="P:DNA restriction-modification system"/>
    <property type="evidence" value="ECO:0007669"/>
    <property type="project" value="UniProtKB-KW"/>
</dbReference>
<keyword evidence="1" id="KW-0680">Restriction system</keyword>
<dbReference type="InterPro" id="IPR002052">
    <property type="entry name" value="DNA_methylase_N6_adenine_CS"/>
</dbReference>
<dbReference type="Gene3D" id="3.40.50.150">
    <property type="entry name" value="Vaccinia Virus protein VP39"/>
    <property type="match status" value="1"/>
</dbReference>
<protein>
    <submittedName>
        <fullName evidence="3">Methyltransferase small domain protein</fullName>
    </submittedName>
</protein>
<feature type="domain" description="DNA methylase adenine-specific" evidence="2">
    <location>
        <begin position="274"/>
        <end position="447"/>
    </location>
</feature>
<sequence>METTIQQVQEQLKMKGYGQFSELTTNEEDGTTIFTAAGDEKIVYVKIFEKDADLSYAVQQSALSEAQYHESVPDFIWATNGEVNYYADCIEAIPIAEIPSIADVTKKEKKPLTRQEKWSLDIYSDLQKRFDDLHERLYGPAGADNISSTNEAIDELSKLLFMEIFRLYHPEYVLKEGENAGLKLYDILKYEYIKKYGEKAVKQIQHAFKEIKNHEDYVAINDNGEKCYIFHENEYLKLENPANYVAAFEAFQELGEFEDENGVRKKATLKDVTADILGRLYDVLLRGKYDSKVGQATYLTPRQVTEAMVEMVMHDLTTNPKEAAKLLETDEKGIPTFRVLDPTCGSGGFLIKAYEAIKRYFTREFAGIQKEKISKHLDKMKEHSFVGADKTRSMIVKARLNMAMHGLPKAPIFWVNDSLMTDSLQPETFDVIITNPPFGSGSVSNKTEEGRAILERYTSGIDEDGKPTKKGLCLGAKPNNKGVWKQVNSTDQAVLFIDRNLELLKPGGYLMIVLPDGILSNSSYKHVREYLMGKKNEVTGEFEGGRAIVKAVVSLPTVTFQLSGTGAKTSFLYIKKKEHENEKQGSVFMAVAEEIGFDVKNKVEVQLGNDRNDLLKIVETYKKGM</sequence>
<dbReference type="GO" id="GO:0003677">
    <property type="term" value="F:DNA binding"/>
    <property type="evidence" value="ECO:0007669"/>
    <property type="project" value="InterPro"/>
</dbReference>
<evidence type="ECO:0000313" key="3">
    <source>
        <dbReference type="EMBL" id="ANB60394.1"/>
    </source>
</evidence>
<accession>A0A167TEL7</accession>
<dbReference type="GO" id="GO:0032259">
    <property type="term" value="P:methylation"/>
    <property type="evidence" value="ECO:0007669"/>
    <property type="project" value="UniProtKB-KW"/>
</dbReference>